<dbReference type="Gene3D" id="3.30.530.20">
    <property type="match status" value="1"/>
</dbReference>
<dbReference type="EMBL" id="SHKX01000014">
    <property type="protein sequence ID" value="RZU38124.1"/>
    <property type="molecule type" value="Genomic_DNA"/>
</dbReference>
<evidence type="ECO:0000259" key="2">
    <source>
        <dbReference type="Pfam" id="PF01852"/>
    </source>
</evidence>
<dbReference type="OrthoDB" id="5734556at2"/>
<dbReference type="Proteomes" id="UP000292423">
    <property type="component" value="Unassembled WGS sequence"/>
</dbReference>
<proteinExistence type="predicted"/>
<dbReference type="Pfam" id="PF01852">
    <property type="entry name" value="START"/>
    <property type="match status" value="1"/>
</dbReference>
<keyword evidence="1" id="KW-0732">Signal</keyword>
<dbReference type="GO" id="GO:0008289">
    <property type="term" value="F:lipid binding"/>
    <property type="evidence" value="ECO:0007669"/>
    <property type="project" value="InterPro"/>
</dbReference>
<evidence type="ECO:0000313" key="4">
    <source>
        <dbReference type="Proteomes" id="UP000292423"/>
    </source>
</evidence>
<name>A0A4Q7YME3_9GAMM</name>
<reference evidence="3 4" key="1">
    <citation type="submission" date="2019-02" db="EMBL/GenBank/DDBJ databases">
        <title>Genomic Encyclopedia of Type Strains, Phase IV (KMG-IV): sequencing the most valuable type-strain genomes for metagenomic binning, comparative biology and taxonomic classification.</title>
        <authorList>
            <person name="Goeker M."/>
        </authorList>
    </citation>
    <scope>NUCLEOTIDE SEQUENCE [LARGE SCALE GENOMIC DNA]</scope>
    <source>
        <strain evidence="3 4">DSM 105135</strain>
    </source>
</reference>
<sequence length="235" mass="27153">MRKKIPFIMLALLSVAGPVAYAADDDLKDMRVEKSYKDWYLVRSDNIRNIKTWAKQEDGKRIRSFKVEALIDGSLDAVARVHYDVDNIKRWFWETKESRLLKKVSSTEYYYYQVYNAPLTVPDRDSIIHVNIEPYTAKKGYMIHRLRAAPDFMPPQRGLTRVMAQDMIIKFTPVGKEKTKLEAEGYIDPGGTIPAWTINFVQRSAPYVSMVGLQRMVQLPYYTEATDPAPFAISE</sequence>
<gene>
    <name evidence="3" type="ORF">EV700_2701</name>
</gene>
<dbReference type="RefSeq" id="WP_130414687.1">
    <property type="nucleotide sequence ID" value="NZ_SHKX01000014.1"/>
</dbReference>
<organism evidence="3 4">
    <name type="scientific">Fluviicoccus keumensis</name>
    <dbReference type="NCBI Taxonomy" id="1435465"/>
    <lineage>
        <taxon>Bacteria</taxon>
        <taxon>Pseudomonadati</taxon>
        <taxon>Pseudomonadota</taxon>
        <taxon>Gammaproteobacteria</taxon>
        <taxon>Moraxellales</taxon>
        <taxon>Moraxellaceae</taxon>
        <taxon>Fluviicoccus</taxon>
    </lineage>
</organism>
<dbReference type="PIRSF" id="PIRSF039033">
    <property type="entry name" value="START_dom"/>
    <property type="match status" value="1"/>
</dbReference>
<comment type="caution">
    <text evidence="3">The sequence shown here is derived from an EMBL/GenBank/DDBJ whole genome shotgun (WGS) entry which is preliminary data.</text>
</comment>
<feature type="chain" id="PRO_5020398570" evidence="1">
    <location>
        <begin position="23"/>
        <end position="235"/>
    </location>
</feature>
<dbReference type="InterPro" id="IPR002913">
    <property type="entry name" value="START_lipid-bd_dom"/>
</dbReference>
<dbReference type="InterPro" id="IPR028347">
    <property type="entry name" value="START_dom_prot"/>
</dbReference>
<evidence type="ECO:0000256" key="1">
    <source>
        <dbReference type="SAM" id="SignalP"/>
    </source>
</evidence>
<dbReference type="InterPro" id="IPR023393">
    <property type="entry name" value="START-like_dom_sf"/>
</dbReference>
<keyword evidence="4" id="KW-1185">Reference proteome</keyword>
<dbReference type="AlphaFoldDB" id="A0A4Q7YME3"/>
<accession>A0A4Q7YME3</accession>
<evidence type="ECO:0000313" key="3">
    <source>
        <dbReference type="EMBL" id="RZU38124.1"/>
    </source>
</evidence>
<dbReference type="SUPFAM" id="SSF55961">
    <property type="entry name" value="Bet v1-like"/>
    <property type="match status" value="1"/>
</dbReference>
<feature type="signal peptide" evidence="1">
    <location>
        <begin position="1"/>
        <end position="22"/>
    </location>
</feature>
<protein>
    <submittedName>
        <fullName evidence="3">START domain-containing protein</fullName>
    </submittedName>
</protein>
<feature type="domain" description="START" evidence="2">
    <location>
        <begin position="32"/>
        <end position="201"/>
    </location>
</feature>